<evidence type="ECO:0000256" key="11">
    <source>
        <dbReference type="ARBA" id="ARBA00023004"/>
    </source>
</evidence>
<keyword evidence="6" id="KW-0004">4Fe-4S</keyword>
<keyword evidence="8" id="KW-0479">Metal-binding</keyword>
<evidence type="ECO:0000256" key="7">
    <source>
        <dbReference type="ARBA" id="ARBA00022617"/>
    </source>
</evidence>
<dbReference type="PANTHER" id="PTHR11493:SF47">
    <property type="entry name" value="SULFITE REDUCTASE [NADPH] SUBUNIT BETA"/>
    <property type="match status" value="1"/>
</dbReference>
<organism evidence="15 16">
    <name type="scientific">Lagenidium giganteum</name>
    <dbReference type="NCBI Taxonomy" id="4803"/>
    <lineage>
        <taxon>Eukaryota</taxon>
        <taxon>Sar</taxon>
        <taxon>Stramenopiles</taxon>
        <taxon>Oomycota</taxon>
        <taxon>Peronosporomycetes</taxon>
        <taxon>Pythiales</taxon>
        <taxon>Pythiaceae</taxon>
    </lineage>
</organism>
<dbReference type="Pfam" id="PF00258">
    <property type="entry name" value="Flavodoxin_1"/>
    <property type="match status" value="1"/>
</dbReference>
<dbReference type="SUPFAM" id="SSF55124">
    <property type="entry name" value="Nitrite/Sulfite reductase N-terminal domain-like"/>
    <property type="match status" value="2"/>
</dbReference>
<comment type="pathway">
    <text evidence="3">Sulfur metabolism; hydrogen sulfide biosynthesis; hydrogen sulfide from sulfite (NADPH route): step 1/1.</text>
</comment>
<dbReference type="InterPro" id="IPR005117">
    <property type="entry name" value="NiRdtase/SiRdtase_haem-b_fer"/>
</dbReference>
<evidence type="ECO:0000256" key="6">
    <source>
        <dbReference type="ARBA" id="ARBA00022485"/>
    </source>
</evidence>
<dbReference type="Pfam" id="PF17147">
    <property type="entry name" value="PFOR_II"/>
    <property type="match status" value="1"/>
</dbReference>
<dbReference type="SUPFAM" id="SSF56014">
    <property type="entry name" value="Nitrite and sulphite reductase 4Fe-4S domain-like"/>
    <property type="match status" value="2"/>
</dbReference>
<dbReference type="GO" id="GO:0046872">
    <property type="term" value="F:metal ion binding"/>
    <property type="evidence" value="ECO:0007669"/>
    <property type="project" value="UniProtKB-KW"/>
</dbReference>
<dbReference type="Pfam" id="PF01077">
    <property type="entry name" value="NIR_SIR"/>
    <property type="match status" value="1"/>
</dbReference>
<evidence type="ECO:0000259" key="14">
    <source>
        <dbReference type="PROSITE" id="PS50902"/>
    </source>
</evidence>
<protein>
    <recommendedName>
        <fullName evidence="5">assimilatory sulfite reductase (NADPH)</fullName>
        <ecNumber evidence="5">1.8.1.2</ecNumber>
    </recommendedName>
</protein>
<dbReference type="InterPro" id="IPR006066">
    <property type="entry name" value="NO2/SO3_Rdtase_FeS/sirohaem_BS"/>
</dbReference>
<dbReference type="FunFam" id="3.30.413.10:FF:000004">
    <property type="entry name" value="Sulfite reductase [NADPH] hemoprotein beta-component"/>
    <property type="match status" value="1"/>
</dbReference>
<dbReference type="PRINTS" id="PR00369">
    <property type="entry name" value="FLAVODOXIN"/>
</dbReference>
<dbReference type="InterPro" id="IPR001094">
    <property type="entry name" value="Flavdoxin-like"/>
</dbReference>
<comment type="caution">
    <text evidence="15">The sequence shown here is derived from an EMBL/GenBank/DDBJ whole genome shotgun (WGS) entry which is preliminary data.</text>
</comment>
<dbReference type="InterPro" id="IPR036136">
    <property type="entry name" value="Nit/Sulf_reduc_fer-like_dom_sf"/>
</dbReference>
<dbReference type="SUPFAM" id="SSF52218">
    <property type="entry name" value="Flavoproteins"/>
    <property type="match status" value="1"/>
</dbReference>
<dbReference type="InterPro" id="IPR008254">
    <property type="entry name" value="Flavodoxin/NO_synth"/>
</dbReference>
<keyword evidence="7" id="KW-0349">Heme</keyword>
<dbReference type="PANTHER" id="PTHR11493">
    <property type="entry name" value="SULFITE REDUCTASE [NADPH] SUBUNIT BETA-RELATED"/>
    <property type="match status" value="1"/>
</dbReference>
<dbReference type="Gene3D" id="3.40.50.920">
    <property type="match status" value="1"/>
</dbReference>
<keyword evidence="12" id="KW-0411">Iron-sulfur</keyword>
<dbReference type="GO" id="GO:0050311">
    <property type="term" value="F:sulfite reductase (ferredoxin) activity"/>
    <property type="evidence" value="ECO:0007669"/>
    <property type="project" value="TreeGrafter"/>
</dbReference>
<evidence type="ECO:0000256" key="4">
    <source>
        <dbReference type="ARBA" id="ARBA00010429"/>
    </source>
</evidence>
<dbReference type="InterPro" id="IPR006067">
    <property type="entry name" value="NO2/SO3_Rdtase_4Fe4S_dom"/>
</dbReference>
<dbReference type="InterPro" id="IPR009014">
    <property type="entry name" value="Transketo_C/PFOR_II"/>
</dbReference>
<dbReference type="InterPro" id="IPR045854">
    <property type="entry name" value="NO2/SO3_Rdtase_4Fe4S_sf"/>
</dbReference>
<dbReference type="Proteomes" id="UP001146120">
    <property type="component" value="Unassembled WGS sequence"/>
</dbReference>
<evidence type="ECO:0000256" key="1">
    <source>
        <dbReference type="ARBA" id="ARBA00001929"/>
    </source>
</evidence>
<evidence type="ECO:0000256" key="13">
    <source>
        <dbReference type="ARBA" id="ARBA00052219"/>
    </source>
</evidence>
<evidence type="ECO:0000256" key="2">
    <source>
        <dbReference type="ARBA" id="ARBA00001966"/>
    </source>
</evidence>
<keyword evidence="10" id="KW-0560">Oxidoreductase</keyword>
<dbReference type="GO" id="GO:0051539">
    <property type="term" value="F:4 iron, 4 sulfur cluster binding"/>
    <property type="evidence" value="ECO:0007669"/>
    <property type="project" value="UniProtKB-KW"/>
</dbReference>
<reference evidence="15" key="1">
    <citation type="submission" date="2022-11" db="EMBL/GenBank/DDBJ databases">
        <authorList>
            <person name="Morgan W.R."/>
            <person name="Tartar A."/>
        </authorList>
    </citation>
    <scope>NUCLEOTIDE SEQUENCE</scope>
    <source>
        <strain evidence="15">ARSEF 373</strain>
    </source>
</reference>
<comment type="cofactor">
    <cofactor evidence="2">
        <name>[4Fe-4S] cluster</name>
        <dbReference type="ChEBI" id="CHEBI:49883"/>
    </cofactor>
</comment>
<sequence>MSVATGSGAAANAPPAVEQAVSHVAYALSDLAYLVHPVPFGRALREYIISARRNVFDSVGKVEEEHAADGAFVAQEVVDAAYAAAQRGQFVTLFAASPSALLPMVPTLYKLSHAMLPAVIHVVAKDHAELMAVRQTGFGSLYSLSASETEDMAVVAHVASLTANVPFLHVYDGDMEQNELQLRVGGNANAHAQSLVAYQRLAQLIGLQSATATSEFRQLVLSRAQTTQDAAANSELYFQVSPACIANYEATAASVEALLATAFPGKSYQLFEYVGHPEAEHVAVVMGTASGAVREAVDALVKNWGAKVGVISVRLFRPWSTTAFLRVVPATTKNVVVLDRMDDASNVGEPLYLDVLSSFQSEHWASAQIPKIVGGKYGVRGAELDVSTAKVLLEDLTAGNVAHGFNLATNDSTKSVPERDLRLQSLVVSKDAFEAPYVQMLLQLFDRRAVVANLVRSKTVWKDNEANDTTLSSNSGEFGFGMHLGVLSKRRKLRELVQSVLQTTPALSQRLISCLQRWTQEQKNEVLAEEIVVLLDTERQNPSSDASVTSELWELRAYFAPLSQWIVGSEEFARDVGVSGVHQVLSSGENVNLLILDTEPMNARREQDIKRRKRDLGLYAMQYGNAYVASVALYDSYSQVLRALNEADAFDGPSIVLAYAPVADDMERATREAVDAAYWPLYRYNPKLEDVEGEKAFALESHRIKKELLEFLERNNQLSLFAKQALTAPSPSISAQYNEIGQAALKSSFDALLHGLSGSAKKEPWQTETKLWILVGSDNGHADEFASKFMDDAIGFGLTNVVKSEMNDITVDTLLDEATDARAFVLFVCATAGQGEFPSNAKHFWEELSASSVTLPLQFAVFGLGDSLYWPGEDEKHYFCKAPMDLDAKLSELGARRLLDTAKADDQDEDGPATQFTTWKPQFWEQIGIPSEAIHAQSKVKKKQRTNEDIKRESNYLRGTLATGLEDRSTKALSADDTQLTKFHGIYQQDNRDLRDQMRVEKKEKAFSFMIRVRVPGGVSSSQQYLAIDKLADEHANGNIKLTTRQAYQLQGILKWNLKPVVQGINRVLMDSLAACGDVNRNVMTTINPVGVSVELHEQVLDVARKISTHLTPATSAYHEIWLDKKLVAGGEVKDFEPFYGETYLPRKFKIAIAIPPSNDVDVFANCLGFIAHIEDGELLGFNVTVGGGMGMTHNNKKTFPRLADVMAFCTVDQVTDVAEKVVVLQRDFGDRVNRKHARFKYTVEDHGLAWIREQVEERLGYKLQEPKPFKFDSNGDRFGWHKLSNDKFQYTMFIEGGRIKDTEDRQIRTGLREIAQAFPSVDFHLTGNQNLSLANISSSDRAGVTALLEKYRFGNDSYSGMRLNSIACAALPFCGLAFAEAERYLPHLVTRIEDLLVENGLRDDAIVIRMTGCANGCGRPYLGEIGFVGRSPGIYNMYLGAGFTGDRLNKLYKENVDEEQILEALSPILRDYAENRTDDEKFGDFVIRQGYVKACKAAPLVSTRAAGATFHD</sequence>
<dbReference type="Gene3D" id="3.40.50.970">
    <property type="match status" value="2"/>
</dbReference>
<dbReference type="InterPro" id="IPR002880">
    <property type="entry name" value="Pyrv_Fd/Flavodoxin_OxRdtase_N"/>
</dbReference>
<comment type="catalytic activity">
    <reaction evidence="13">
        <text>hydrogen sulfide + 3 NADP(+) + 3 H2O = sulfite + 3 NADPH + 4 H(+)</text>
        <dbReference type="Rhea" id="RHEA:13801"/>
        <dbReference type="ChEBI" id="CHEBI:15377"/>
        <dbReference type="ChEBI" id="CHEBI:15378"/>
        <dbReference type="ChEBI" id="CHEBI:17359"/>
        <dbReference type="ChEBI" id="CHEBI:29919"/>
        <dbReference type="ChEBI" id="CHEBI:57783"/>
        <dbReference type="ChEBI" id="CHEBI:58349"/>
        <dbReference type="EC" id="1.8.1.2"/>
    </reaction>
</comment>
<dbReference type="PRINTS" id="PR00397">
    <property type="entry name" value="SIROHAEM"/>
</dbReference>
<dbReference type="FunFam" id="3.30.413.10:FF:000003">
    <property type="entry name" value="Sulfite reductase [NADPH] hemoprotein beta-component"/>
    <property type="match status" value="1"/>
</dbReference>
<dbReference type="InterPro" id="IPR045169">
    <property type="entry name" value="NO2/SO3_Rdtase_4Fe4S_prot"/>
</dbReference>
<evidence type="ECO:0000313" key="15">
    <source>
        <dbReference type="EMBL" id="DAZ96683.1"/>
    </source>
</evidence>
<evidence type="ECO:0000256" key="9">
    <source>
        <dbReference type="ARBA" id="ARBA00022857"/>
    </source>
</evidence>
<dbReference type="GO" id="GO:0000103">
    <property type="term" value="P:sulfate assimilation"/>
    <property type="evidence" value="ECO:0007669"/>
    <property type="project" value="UniProtKB-ARBA"/>
</dbReference>
<evidence type="ECO:0000256" key="12">
    <source>
        <dbReference type="ARBA" id="ARBA00023014"/>
    </source>
</evidence>
<evidence type="ECO:0000256" key="8">
    <source>
        <dbReference type="ARBA" id="ARBA00022723"/>
    </source>
</evidence>
<evidence type="ECO:0000313" key="16">
    <source>
        <dbReference type="Proteomes" id="UP001146120"/>
    </source>
</evidence>
<dbReference type="NCBIfam" id="NF010029">
    <property type="entry name" value="PRK13504.1"/>
    <property type="match status" value="1"/>
</dbReference>
<dbReference type="PROSITE" id="PS00365">
    <property type="entry name" value="NIR_SIR"/>
    <property type="match status" value="1"/>
</dbReference>
<dbReference type="SUPFAM" id="SSF52922">
    <property type="entry name" value="TK C-terminal domain-like"/>
    <property type="match status" value="1"/>
</dbReference>
<accession>A0AAV2YTR0</accession>
<dbReference type="EMBL" id="DAKRPA010000159">
    <property type="protein sequence ID" value="DAZ96683.1"/>
    <property type="molecule type" value="Genomic_DNA"/>
</dbReference>
<dbReference type="GO" id="GO:0020037">
    <property type="term" value="F:heme binding"/>
    <property type="evidence" value="ECO:0007669"/>
    <property type="project" value="InterPro"/>
</dbReference>
<evidence type="ECO:0000256" key="3">
    <source>
        <dbReference type="ARBA" id="ARBA00004774"/>
    </source>
</evidence>
<name>A0AAV2YTR0_9STRA</name>
<comment type="similarity">
    <text evidence="4">Belongs to the nitrite and sulfite reductase 4Fe-4S domain family.</text>
</comment>
<dbReference type="Gene3D" id="3.40.50.360">
    <property type="match status" value="1"/>
</dbReference>
<proteinExistence type="inferred from homology"/>
<feature type="domain" description="Flavodoxin-like" evidence="14">
    <location>
        <begin position="771"/>
        <end position="924"/>
    </location>
</feature>
<dbReference type="InterPro" id="IPR033412">
    <property type="entry name" value="PFOR_II"/>
</dbReference>
<keyword evidence="9" id="KW-0521">NADP</keyword>
<dbReference type="InterPro" id="IPR029039">
    <property type="entry name" value="Flavoprotein-like_sf"/>
</dbReference>
<dbReference type="FunFam" id="3.40.50.920:FF:000007">
    <property type="entry name" value="Pyruvate:ferredoxin (Flavodoxin) oxidoreductase"/>
    <property type="match status" value="1"/>
</dbReference>
<dbReference type="GO" id="GO:0010181">
    <property type="term" value="F:FMN binding"/>
    <property type="evidence" value="ECO:0007669"/>
    <property type="project" value="InterPro"/>
</dbReference>
<dbReference type="EC" id="1.8.1.2" evidence="5"/>
<dbReference type="GO" id="GO:0004783">
    <property type="term" value="F:sulfite reductase (NADPH) activity"/>
    <property type="evidence" value="ECO:0007669"/>
    <property type="project" value="UniProtKB-EC"/>
</dbReference>
<keyword evidence="11" id="KW-0408">Iron</keyword>
<keyword evidence="16" id="KW-1185">Reference proteome</keyword>
<dbReference type="SUPFAM" id="SSF52518">
    <property type="entry name" value="Thiamin diphosphate-binding fold (THDP-binding)"/>
    <property type="match status" value="2"/>
</dbReference>
<evidence type="ECO:0000256" key="5">
    <source>
        <dbReference type="ARBA" id="ARBA00012604"/>
    </source>
</evidence>
<evidence type="ECO:0000256" key="10">
    <source>
        <dbReference type="ARBA" id="ARBA00023002"/>
    </source>
</evidence>
<dbReference type="GO" id="GO:0009337">
    <property type="term" value="C:sulfite reductase complex (NADPH)"/>
    <property type="evidence" value="ECO:0007669"/>
    <property type="project" value="TreeGrafter"/>
</dbReference>
<reference evidence="15" key="2">
    <citation type="journal article" date="2023" name="Microbiol Resour">
        <title>Decontamination and Annotation of the Draft Genome Sequence of the Oomycete Lagenidium giganteum ARSEF 373.</title>
        <authorList>
            <person name="Morgan W.R."/>
            <person name="Tartar A."/>
        </authorList>
    </citation>
    <scope>NUCLEOTIDE SEQUENCE</scope>
    <source>
        <strain evidence="15">ARSEF 373</strain>
    </source>
</reference>
<dbReference type="PROSITE" id="PS50902">
    <property type="entry name" value="FLAVODOXIN_LIKE"/>
    <property type="match status" value="1"/>
</dbReference>
<comment type="cofactor">
    <cofactor evidence="1">
        <name>siroheme</name>
        <dbReference type="ChEBI" id="CHEBI:60052"/>
    </cofactor>
</comment>
<dbReference type="Pfam" id="PF03460">
    <property type="entry name" value="NIR_SIR_ferr"/>
    <property type="match status" value="2"/>
</dbReference>
<gene>
    <name evidence="15" type="ORF">N0F65_009150</name>
</gene>
<dbReference type="InterPro" id="IPR029061">
    <property type="entry name" value="THDP-binding"/>
</dbReference>
<dbReference type="Pfam" id="PF01855">
    <property type="entry name" value="POR_N"/>
    <property type="match status" value="1"/>
</dbReference>
<dbReference type="Gene3D" id="3.30.413.10">
    <property type="entry name" value="Sulfite Reductase Hemoprotein, domain 1"/>
    <property type="match status" value="2"/>
</dbReference>